<dbReference type="InterPro" id="IPR009006">
    <property type="entry name" value="Ala_racemase/Decarboxylase_C"/>
</dbReference>
<dbReference type="Gene3D" id="2.40.37.10">
    <property type="entry name" value="Lyase, Ornithine Decarboxylase, Chain A, domain 1"/>
    <property type="match status" value="1"/>
</dbReference>
<evidence type="ECO:0000256" key="6">
    <source>
        <dbReference type="ARBA" id="ARBA00023235"/>
    </source>
</evidence>
<protein>
    <recommendedName>
        <fullName evidence="4 7">Alanine racemase</fullName>
        <ecNumber evidence="4 7">5.1.1.1</ecNumber>
    </recommendedName>
</protein>
<dbReference type="GO" id="GO:0008784">
    <property type="term" value="F:alanine racemase activity"/>
    <property type="evidence" value="ECO:0007669"/>
    <property type="project" value="UniProtKB-EC"/>
</dbReference>
<dbReference type="Pfam" id="PF01168">
    <property type="entry name" value="Ala_racemase_N"/>
    <property type="match status" value="1"/>
</dbReference>
<dbReference type="SUPFAM" id="SSF51419">
    <property type="entry name" value="PLP-binding barrel"/>
    <property type="match status" value="1"/>
</dbReference>
<evidence type="ECO:0000256" key="7">
    <source>
        <dbReference type="HAMAP-Rule" id="MF_01201"/>
    </source>
</evidence>
<comment type="caution">
    <text evidence="9">The sequence shown here is derived from an EMBL/GenBank/DDBJ whole genome shotgun (WGS) entry which is preliminary data.</text>
</comment>
<dbReference type="InterPro" id="IPR001608">
    <property type="entry name" value="Ala_racemase_N"/>
</dbReference>
<reference evidence="9 10" key="1">
    <citation type="submission" date="2023-07" db="EMBL/GenBank/DDBJ databases">
        <title>Genomic Encyclopedia of Type Strains, Phase IV (KMG-IV): sequencing the most valuable type-strain genomes for metagenomic binning, comparative biology and taxonomic classification.</title>
        <authorList>
            <person name="Goeker M."/>
        </authorList>
    </citation>
    <scope>NUCLEOTIDE SEQUENCE [LARGE SCALE GENOMIC DNA]</scope>
    <source>
        <strain evidence="9 10">DSM 19013</strain>
    </source>
</reference>
<proteinExistence type="inferred from homology"/>
<name>A0ABU0I5N5_9HYPH</name>
<dbReference type="InterPro" id="IPR020622">
    <property type="entry name" value="Ala_racemase_pyridoxalP-BS"/>
</dbReference>
<feature type="binding site" evidence="7">
    <location>
        <position position="311"/>
    </location>
    <ligand>
        <name>substrate</name>
    </ligand>
</feature>
<dbReference type="InterPro" id="IPR011079">
    <property type="entry name" value="Ala_racemase_C"/>
</dbReference>
<keyword evidence="6 7" id="KW-0413">Isomerase</keyword>
<feature type="domain" description="Alanine racemase C-terminal" evidence="8">
    <location>
        <begin position="243"/>
        <end position="368"/>
    </location>
</feature>
<dbReference type="InterPro" id="IPR029066">
    <property type="entry name" value="PLP-binding_barrel"/>
</dbReference>
<sequence>MHRIGEEATLAGAVLTVDLSAIAANYRFLAARAGTAACAAVVKADAYGLGADRVAPALRAAGCRQFFVAQVNEGVALRAILGPGPGIAVLNGATPGSEAACHAHGLVPVLNDRGQAEAWRALARRLGEALPGILQADTGMARFGFAPTDLTALLDDPGGLAGIAPALLMSHLACADEPENPANARQRAVFDGLRARLPGVRASLSASSGIFLGPEFQADLVRPGAALYGIAPQAGRTNPMRPAVRLQARVMQVRTVPAGTPVGYGHTELTTRDSRLATVAIGYADGFPRSTAGGEAWLGESRMPMVGRVSMDSIVLDATDLPPDALRPGTPVDLIGPNRSVDAVAAAAGTIGYEVLTGLGHRFHRIYSGV</sequence>
<feature type="binding site" evidence="7">
    <location>
        <position position="142"/>
    </location>
    <ligand>
        <name>substrate</name>
    </ligand>
</feature>
<organism evidence="9 10">
    <name type="scientific">Methylobacterium aerolatum</name>
    <dbReference type="NCBI Taxonomy" id="418708"/>
    <lineage>
        <taxon>Bacteria</taxon>
        <taxon>Pseudomonadati</taxon>
        <taxon>Pseudomonadota</taxon>
        <taxon>Alphaproteobacteria</taxon>
        <taxon>Hyphomicrobiales</taxon>
        <taxon>Methylobacteriaceae</taxon>
        <taxon>Methylobacterium</taxon>
    </lineage>
</organism>
<dbReference type="Gene3D" id="3.20.20.10">
    <property type="entry name" value="Alanine racemase"/>
    <property type="match status" value="1"/>
</dbReference>
<comment type="cofactor">
    <cofactor evidence="2 7">
        <name>pyridoxal 5'-phosphate</name>
        <dbReference type="ChEBI" id="CHEBI:597326"/>
    </cofactor>
</comment>
<dbReference type="SMART" id="SM01005">
    <property type="entry name" value="Ala_racemase_C"/>
    <property type="match status" value="1"/>
</dbReference>
<feature type="modified residue" description="N6-(pyridoxal phosphate)lysine" evidence="7">
    <location>
        <position position="43"/>
    </location>
</feature>
<dbReference type="SUPFAM" id="SSF50621">
    <property type="entry name" value="Alanine racemase C-terminal domain-like"/>
    <property type="match status" value="1"/>
</dbReference>
<evidence type="ECO:0000256" key="2">
    <source>
        <dbReference type="ARBA" id="ARBA00001933"/>
    </source>
</evidence>
<dbReference type="CDD" id="cd00430">
    <property type="entry name" value="PLPDE_III_AR"/>
    <property type="match status" value="1"/>
</dbReference>
<accession>A0ABU0I5N5</accession>
<dbReference type="Proteomes" id="UP001231124">
    <property type="component" value="Unassembled WGS sequence"/>
</dbReference>
<comment type="pathway">
    <text evidence="7">Amino-acid biosynthesis; D-alanine biosynthesis; D-alanine from L-alanine: step 1/1.</text>
</comment>
<evidence type="ECO:0000259" key="8">
    <source>
        <dbReference type="SMART" id="SM01005"/>
    </source>
</evidence>
<keyword evidence="10" id="KW-1185">Reference proteome</keyword>
<evidence type="ECO:0000256" key="5">
    <source>
        <dbReference type="ARBA" id="ARBA00022898"/>
    </source>
</evidence>
<dbReference type="PRINTS" id="PR00992">
    <property type="entry name" value="ALARACEMASE"/>
</dbReference>
<feature type="active site" description="Proton acceptor; specific for D-alanine" evidence="7">
    <location>
        <position position="43"/>
    </location>
</feature>
<evidence type="ECO:0000313" key="9">
    <source>
        <dbReference type="EMBL" id="MDQ0449930.1"/>
    </source>
</evidence>
<keyword evidence="5 7" id="KW-0663">Pyridoxal phosphate</keyword>
<feature type="active site" description="Proton acceptor; specific for L-alanine" evidence="7">
    <location>
        <position position="264"/>
    </location>
</feature>
<dbReference type="EMBL" id="JAUSVP010000020">
    <property type="protein sequence ID" value="MDQ0449930.1"/>
    <property type="molecule type" value="Genomic_DNA"/>
</dbReference>
<dbReference type="EC" id="5.1.1.1" evidence="4 7"/>
<dbReference type="PROSITE" id="PS00395">
    <property type="entry name" value="ALANINE_RACEMASE"/>
    <property type="match status" value="1"/>
</dbReference>
<evidence type="ECO:0000256" key="1">
    <source>
        <dbReference type="ARBA" id="ARBA00000316"/>
    </source>
</evidence>
<dbReference type="PANTHER" id="PTHR30511">
    <property type="entry name" value="ALANINE RACEMASE"/>
    <property type="match status" value="1"/>
</dbReference>
<dbReference type="NCBIfam" id="TIGR00492">
    <property type="entry name" value="alr"/>
    <property type="match status" value="1"/>
</dbReference>
<evidence type="ECO:0000256" key="3">
    <source>
        <dbReference type="ARBA" id="ARBA00007880"/>
    </source>
</evidence>
<gene>
    <name evidence="9" type="ORF">QO012_004454</name>
</gene>
<dbReference type="RefSeq" id="WP_238207990.1">
    <property type="nucleotide sequence ID" value="NZ_BPQE01000040.1"/>
</dbReference>
<comment type="catalytic activity">
    <reaction evidence="1 7">
        <text>L-alanine = D-alanine</text>
        <dbReference type="Rhea" id="RHEA:20249"/>
        <dbReference type="ChEBI" id="CHEBI:57416"/>
        <dbReference type="ChEBI" id="CHEBI:57972"/>
        <dbReference type="EC" id="5.1.1.1"/>
    </reaction>
</comment>
<dbReference type="PANTHER" id="PTHR30511:SF0">
    <property type="entry name" value="ALANINE RACEMASE, CATABOLIC-RELATED"/>
    <property type="match status" value="1"/>
</dbReference>
<dbReference type="HAMAP" id="MF_01201">
    <property type="entry name" value="Ala_racemase"/>
    <property type="match status" value="1"/>
</dbReference>
<comment type="similarity">
    <text evidence="3 7">Belongs to the alanine racemase family.</text>
</comment>
<dbReference type="Pfam" id="PF00842">
    <property type="entry name" value="Ala_racemase_C"/>
    <property type="match status" value="1"/>
</dbReference>
<dbReference type="InterPro" id="IPR000821">
    <property type="entry name" value="Ala_racemase"/>
</dbReference>
<evidence type="ECO:0000256" key="4">
    <source>
        <dbReference type="ARBA" id="ARBA00013089"/>
    </source>
</evidence>
<evidence type="ECO:0000313" key="10">
    <source>
        <dbReference type="Proteomes" id="UP001231124"/>
    </source>
</evidence>
<comment type="function">
    <text evidence="7">Catalyzes the interconversion of L-alanine and D-alanine. May also act on other amino acids.</text>
</comment>